<keyword evidence="2" id="KW-1185">Reference proteome</keyword>
<evidence type="ECO:0000313" key="1">
    <source>
        <dbReference type="EMBL" id="MBS8121844.1"/>
    </source>
</evidence>
<sequence length="272" mass="31616">MSIENIGGNKKIESNLLYNNMYVGMLRNLLEEIFENNKINKNEGIKDFQQKLNNKLSLKGYKNISVDGKFGGQSLEAVRIYHNKYMGGEKLIDERQVSISIIRQVFYDLINISNDDEEITEISSKKLNKKIETNLGYNSETVRINRDRIESYIDKYIPNKGIKEGVKYFQSKMNEYLGQMGYIKILEDGKFGGQSLEAMKIYYNKYIGENDISIKNINNNTFYRVFESLEDSLVLERQRIKEKQELVIKTKEKKTGNLGRDVGDDFISSRDN</sequence>
<name>A0ABS5QL67_9BACT</name>
<reference evidence="1 2" key="1">
    <citation type="journal article" date="2021" name="Nat. Commun.">
        <title>Reductive evolution and unique predatory mode in the CPR bacterium Vampirococcus lugosii.</title>
        <authorList>
            <person name="Moreira D."/>
            <person name="Zivanovic Y."/>
            <person name="Lopez-Archilla A.I."/>
            <person name="Iniesto M."/>
            <person name="Lopez-Garcia P."/>
        </authorList>
    </citation>
    <scope>NUCLEOTIDE SEQUENCE [LARGE SCALE GENOMIC DNA]</scope>
    <source>
        <strain evidence="1">Chiprana</strain>
    </source>
</reference>
<gene>
    <name evidence="1" type="ORF">VAMP_30n75</name>
</gene>
<accession>A0ABS5QL67</accession>
<evidence type="ECO:0000313" key="2">
    <source>
        <dbReference type="Proteomes" id="UP000680365"/>
    </source>
</evidence>
<comment type="caution">
    <text evidence="1">The sequence shown here is derived from an EMBL/GenBank/DDBJ whole genome shotgun (WGS) entry which is preliminary data.</text>
</comment>
<dbReference type="EMBL" id="JAEDAM010000018">
    <property type="protein sequence ID" value="MBS8121844.1"/>
    <property type="molecule type" value="Genomic_DNA"/>
</dbReference>
<dbReference type="RefSeq" id="WP_213348737.1">
    <property type="nucleotide sequence ID" value="NZ_JAEDAM010000018.1"/>
</dbReference>
<proteinExistence type="predicted"/>
<protein>
    <recommendedName>
        <fullName evidence="3">Peptidoglycan binding-like domain-containing protein</fullName>
    </recommendedName>
</protein>
<evidence type="ECO:0008006" key="3">
    <source>
        <dbReference type="Google" id="ProtNLM"/>
    </source>
</evidence>
<organism evidence="1 2">
    <name type="scientific">Candidatus Vampirococcus lugosii</name>
    <dbReference type="NCBI Taxonomy" id="2789015"/>
    <lineage>
        <taxon>Bacteria</taxon>
        <taxon>Candidatus Absconditibacteriota</taxon>
        <taxon>Vampirococcus</taxon>
    </lineage>
</organism>
<dbReference type="Proteomes" id="UP000680365">
    <property type="component" value="Unassembled WGS sequence"/>
</dbReference>